<protein>
    <submittedName>
        <fullName evidence="2">Uncharacterized protein</fullName>
    </submittedName>
</protein>
<dbReference type="AlphaFoldDB" id="A0A2R3QHI9"/>
<proteinExistence type="predicted"/>
<dbReference type="InterPro" id="IPR010260">
    <property type="entry name" value="AlpA"/>
</dbReference>
<evidence type="ECO:0000256" key="1">
    <source>
        <dbReference type="SAM" id="MobiDB-lite"/>
    </source>
</evidence>
<evidence type="ECO:0000313" key="2">
    <source>
        <dbReference type="EMBL" id="AVO51214.1"/>
    </source>
</evidence>
<keyword evidence="3" id="KW-1185">Reference proteome</keyword>
<dbReference type="EMBL" id="CP027667">
    <property type="protein sequence ID" value="AVO51214.1"/>
    <property type="molecule type" value="Genomic_DNA"/>
</dbReference>
<organism evidence="2 3">
    <name type="scientific">Melaminivora suipulveris</name>
    <dbReference type="NCBI Taxonomy" id="2109913"/>
    <lineage>
        <taxon>Bacteria</taxon>
        <taxon>Pseudomonadati</taxon>
        <taxon>Pseudomonadota</taxon>
        <taxon>Betaproteobacteria</taxon>
        <taxon>Burkholderiales</taxon>
        <taxon>Comamonadaceae</taxon>
        <taxon>Melaminivora</taxon>
    </lineage>
</organism>
<gene>
    <name evidence="2" type="ORF">C6568_17370</name>
</gene>
<dbReference type="Gene3D" id="1.10.238.160">
    <property type="match status" value="1"/>
</dbReference>
<dbReference type="OrthoDB" id="8527558at2"/>
<name>A0A2R3QHI9_9BURK</name>
<dbReference type="Proteomes" id="UP000237925">
    <property type="component" value="Chromosome"/>
</dbReference>
<sequence>MPTKPRLTPIARAAQARDDQATQPRRRATRTPRVYPPFDQLPDNALVRRAQLCYDPKKPGVPVPLPFGPSSIHRKVNEGTFPAPIKLGPRTSVWRVGDVRAWLAEQQQGGKA</sequence>
<feature type="region of interest" description="Disordered" evidence="1">
    <location>
        <begin position="1"/>
        <end position="40"/>
    </location>
</feature>
<dbReference type="KEGG" id="mela:C6568_17370"/>
<evidence type="ECO:0000313" key="3">
    <source>
        <dbReference type="Proteomes" id="UP000237925"/>
    </source>
</evidence>
<accession>A0A2R3QHI9</accession>
<dbReference type="Pfam" id="PF05930">
    <property type="entry name" value="Phage_AlpA"/>
    <property type="match status" value="1"/>
</dbReference>
<reference evidence="2 3" key="1">
    <citation type="submission" date="2018-03" db="EMBL/GenBank/DDBJ databases">
        <title>Genome sequencing of Melaminivora sp.</title>
        <authorList>
            <person name="Kim S.-J."/>
            <person name="Heo J."/>
            <person name="Ahn J.-H."/>
            <person name="Kwon S.-W."/>
        </authorList>
    </citation>
    <scope>NUCLEOTIDE SEQUENCE [LARGE SCALE GENOMIC DNA]</scope>
    <source>
        <strain evidence="2 3">SC2-9</strain>
    </source>
</reference>